<reference evidence="1 2" key="1">
    <citation type="journal article" date="2016" name="Nat. Commun.">
        <title>Thousands of microbial genomes shed light on interconnected biogeochemical processes in an aquifer system.</title>
        <authorList>
            <person name="Anantharaman K."/>
            <person name="Brown C.T."/>
            <person name="Hug L.A."/>
            <person name="Sharon I."/>
            <person name="Castelle C.J."/>
            <person name="Probst A.J."/>
            <person name="Thomas B.C."/>
            <person name="Singh A."/>
            <person name="Wilkins M.J."/>
            <person name="Karaoz U."/>
            <person name="Brodie E.L."/>
            <person name="Williams K.H."/>
            <person name="Hubbard S.S."/>
            <person name="Banfield J.F."/>
        </authorList>
    </citation>
    <scope>NUCLEOTIDE SEQUENCE [LARGE SCALE GENOMIC DNA]</scope>
</reference>
<accession>A0A1F6DDT5</accession>
<name>A0A1F6DDT5_9BACT</name>
<proteinExistence type="predicted"/>
<comment type="caution">
    <text evidence="1">The sequence shown here is derived from an EMBL/GenBank/DDBJ whole genome shotgun (WGS) entry which is preliminary data.</text>
</comment>
<protein>
    <submittedName>
        <fullName evidence="1">Uncharacterized protein</fullName>
    </submittedName>
</protein>
<dbReference type="Proteomes" id="UP000178794">
    <property type="component" value="Unassembled WGS sequence"/>
</dbReference>
<dbReference type="STRING" id="1798492.A3C89_01085"/>
<dbReference type="EMBL" id="MFLF01000014">
    <property type="protein sequence ID" value="OGG59536.1"/>
    <property type="molecule type" value="Genomic_DNA"/>
</dbReference>
<organism evidence="1 2">
    <name type="scientific">Candidatus Kaiserbacteria bacterium RIFCSPHIGHO2_02_FULL_50_50</name>
    <dbReference type="NCBI Taxonomy" id="1798492"/>
    <lineage>
        <taxon>Bacteria</taxon>
        <taxon>Candidatus Kaiseribacteriota</taxon>
    </lineage>
</organism>
<sequence>METSVAADFDIQVEMKDFCEGDWWLAYLLLVRHHTHIHIGTITGKFDTKRAFTFVVERPQGGAKGCVHDSRGHIGFDFEALNFLDECSAEEALRTLADTIWENVCVAYTHALARNDTRTMDALLKFQDRHSASIRRFMHPV</sequence>
<evidence type="ECO:0000313" key="2">
    <source>
        <dbReference type="Proteomes" id="UP000178794"/>
    </source>
</evidence>
<gene>
    <name evidence="1" type="ORF">A3C89_01085</name>
</gene>
<dbReference type="AlphaFoldDB" id="A0A1F6DDT5"/>
<evidence type="ECO:0000313" key="1">
    <source>
        <dbReference type="EMBL" id="OGG59536.1"/>
    </source>
</evidence>